<evidence type="ECO:0000313" key="10">
    <source>
        <dbReference type="Proteomes" id="UP001165378"/>
    </source>
</evidence>
<evidence type="ECO:0000313" key="9">
    <source>
        <dbReference type="EMBL" id="MCF2529517.1"/>
    </source>
</evidence>
<name>A0AA41U3B7_9ACTN</name>
<feature type="domain" description="Cardiolipin synthase N-terminal" evidence="8">
    <location>
        <begin position="12"/>
        <end position="57"/>
    </location>
</feature>
<evidence type="ECO:0000256" key="2">
    <source>
        <dbReference type="ARBA" id="ARBA00022475"/>
    </source>
</evidence>
<evidence type="ECO:0000259" key="8">
    <source>
        <dbReference type="Pfam" id="PF13396"/>
    </source>
</evidence>
<keyword evidence="2" id="KW-1003">Cell membrane</keyword>
<dbReference type="InterPro" id="IPR027379">
    <property type="entry name" value="CLS_N"/>
</dbReference>
<dbReference type="Proteomes" id="UP001165378">
    <property type="component" value="Unassembled WGS sequence"/>
</dbReference>
<sequence length="120" mass="13565">MLRLAPFLVIFAIVVYAFIDCLGTEEQDVRGIPKLAWVFVILFFPLFGAVGWFAAGRPKRGAAARSRFVAPDDDPEFLASLGKSNKDHEDMLKRWEDDLKRREDELHDGDADPDGGRKKD</sequence>
<evidence type="ECO:0000256" key="4">
    <source>
        <dbReference type="ARBA" id="ARBA00022989"/>
    </source>
</evidence>
<organism evidence="9 10">
    <name type="scientific">Yinghuangia soli</name>
    <dbReference type="NCBI Taxonomy" id="2908204"/>
    <lineage>
        <taxon>Bacteria</taxon>
        <taxon>Bacillati</taxon>
        <taxon>Actinomycetota</taxon>
        <taxon>Actinomycetes</taxon>
        <taxon>Kitasatosporales</taxon>
        <taxon>Streptomycetaceae</taxon>
        <taxon>Yinghuangia</taxon>
    </lineage>
</organism>
<keyword evidence="10" id="KW-1185">Reference proteome</keyword>
<evidence type="ECO:0000256" key="7">
    <source>
        <dbReference type="SAM" id="Phobius"/>
    </source>
</evidence>
<keyword evidence="5 7" id="KW-0472">Membrane</keyword>
<dbReference type="AlphaFoldDB" id="A0AA41U3B7"/>
<dbReference type="EMBL" id="JAKFHA010000011">
    <property type="protein sequence ID" value="MCF2529517.1"/>
    <property type="molecule type" value="Genomic_DNA"/>
</dbReference>
<dbReference type="Pfam" id="PF13396">
    <property type="entry name" value="PLDc_N"/>
    <property type="match status" value="1"/>
</dbReference>
<evidence type="ECO:0000256" key="6">
    <source>
        <dbReference type="SAM" id="Coils"/>
    </source>
</evidence>
<dbReference type="RefSeq" id="WP_235053833.1">
    <property type="nucleotide sequence ID" value="NZ_JAKFHA010000011.1"/>
</dbReference>
<keyword evidence="6" id="KW-0175">Coiled coil</keyword>
<feature type="transmembrane region" description="Helical" evidence="7">
    <location>
        <begin position="35"/>
        <end position="55"/>
    </location>
</feature>
<protein>
    <submittedName>
        <fullName evidence="9">PLD nuclease N-terminal domain-containing protein</fullName>
    </submittedName>
</protein>
<dbReference type="GO" id="GO:0005886">
    <property type="term" value="C:plasma membrane"/>
    <property type="evidence" value="ECO:0007669"/>
    <property type="project" value="UniProtKB-SubCell"/>
</dbReference>
<comment type="caution">
    <text evidence="9">The sequence shown here is derived from an EMBL/GenBank/DDBJ whole genome shotgun (WGS) entry which is preliminary data.</text>
</comment>
<keyword evidence="4 7" id="KW-1133">Transmembrane helix</keyword>
<comment type="subcellular location">
    <subcellularLocation>
        <location evidence="1">Cell membrane</location>
        <topology evidence="1">Multi-pass membrane protein</topology>
    </subcellularLocation>
</comment>
<evidence type="ECO:0000256" key="1">
    <source>
        <dbReference type="ARBA" id="ARBA00004651"/>
    </source>
</evidence>
<keyword evidence="3 7" id="KW-0812">Transmembrane</keyword>
<gene>
    <name evidence="9" type="ORF">LZ495_20175</name>
</gene>
<proteinExistence type="predicted"/>
<feature type="coiled-coil region" evidence="6">
    <location>
        <begin position="78"/>
        <end position="105"/>
    </location>
</feature>
<evidence type="ECO:0000256" key="5">
    <source>
        <dbReference type="ARBA" id="ARBA00023136"/>
    </source>
</evidence>
<evidence type="ECO:0000256" key="3">
    <source>
        <dbReference type="ARBA" id="ARBA00022692"/>
    </source>
</evidence>
<reference evidence="9" key="1">
    <citation type="submission" date="2022-01" db="EMBL/GenBank/DDBJ databases">
        <title>Genome-Based Taxonomic Classification of the Phylum Actinobacteria.</title>
        <authorList>
            <person name="Gao Y."/>
        </authorList>
    </citation>
    <scope>NUCLEOTIDE SEQUENCE</scope>
    <source>
        <strain evidence="9">KLBMP 8922</strain>
    </source>
</reference>
<accession>A0AA41U3B7</accession>